<evidence type="ECO:0000256" key="3">
    <source>
        <dbReference type="ARBA" id="ARBA00023034"/>
    </source>
</evidence>
<sequence>MGSLVRDFKRQASFFFREKIKTARLVLTDVTSAQLLTEEITNGESIASNGQAMRRISRAAFEVDDYDRIVHILHHRLCRFDTWNWRASYNALLLLEHLLTHGPLRIADEFECDHDTIRDMATFRYVDEKGFDWGASVKNKSERVTSLLKDMSYLKEERARARKLTVGIKGFGSFSSSPSDASSNDFVSDSISLRFGTHRRAAVDSNILASEEYIKLIANNEMVDKDEYLTGWSHTYSSDHEYVHHTEDHPFWDKENRTSVSLLSSV</sequence>
<dbReference type="SMART" id="SM00273">
    <property type="entry name" value="ENTH"/>
    <property type="match status" value="1"/>
</dbReference>
<comment type="subcellular location">
    <subcellularLocation>
        <location evidence="1">Cytoplasmic vesicle</location>
        <location evidence="1">Clathrin-coated vesicle</location>
    </subcellularLocation>
    <subcellularLocation>
        <location evidence="2">Golgi apparatus</location>
    </subcellularLocation>
</comment>
<evidence type="ECO:0000313" key="6">
    <source>
        <dbReference type="EMBL" id="KAL3655866.1"/>
    </source>
</evidence>
<dbReference type="CDD" id="cd03571">
    <property type="entry name" value="ENTH"/>
    <property type="match status" value="1"/>
</dbReference>
<evidence type="ECO:0000259" key="5">
    <source>
        <dbReference type="PROSITE" id="PS50942"/>
    </source>
</evidence>
<evidence type="ECO:0000256" key="1">
    <source>
        <dbReference type="ARBA" id="ARBA00004132"/>
    </source>
</evidence>
<evidence type="ECO:0000313" key="7">
    <source>
        <dbReference type="Proteomes" id="UP001632038"/>
    </source>
</evidence>
<dbReference type="PANTHER" id="PTHR12276:SF99">
    <property type="entry name" value="EPSIN-2-LIKE"/>
    <property type="match status" value="1"/>
</dbReference>
<evidence type="ECO:0000256" key="2">
    <source>
        <dbReference type="ARBA" id="ARBA00004555"/>
    </source>
</evidence>
<reference evidence="7" key="1">
    <citation type="journal article" date="2024" name="IScience">
        <title>Strigolactones Initiate the Formation of Haustorium-like Structures in Castilleja.</title>
        <authorList>
            <person name="Buerger M."/>
            <person name="Peterson D."/>
            <person name="Chory J."/>
        </authorList>
    </citation>
    <scope>NUCLEOTIDE SEQUENCE [LARGE SCALE GENOMIC DNA]</scope>
</reference>
<comment type="caution">
    <text evidence="6">The sequence shown here is derived from an EMBL/GenBank/DDBJ whole genome shotgun (WGS) entry which is preliminary data.</text>
</comment>
<dbReference type="Gene3D" id="1.25.40.90">
    <property type="match status" value="1"/>
</dbReference>
<dbReference type="AlphaFoldDB" id="A0ABD3ENT3"/>
<dbReference type="InterPro" id="IPR008942">
    <property type="entry name" value="ENTH_VHS"/>
</dbReference>
<dbReference type="GO" id="GO:0005794">
    <property type="term" value="C:Golgi apparatus"/>
    <property type="evidence" value="ECO:0007669"/>
    <property type="project" value="UniProtKB-SubCell"/>
</dbReference>
<dbReference type="Pfam" id="PF01417">
    <property type="entry name" value="ENTH"/>
    <property type="match status" value="1"/>
</dbReference>
<keyword evidence="4" id="KW-0968">Cytoplasmic vesicle</keyword>
<name>A0ABD3ENT3_9LAMI</name>
<proteinExistence type="predicted"/>
<feature type="domain" description="ENTH" evidence="5">
    <location>
        <begin position="25"/>
        <end position="158"/>
    </location>
</feature>
<dbReference type="PANTHER" id="PTHR12276">
    <property type="entry name" value="EPSIN/ENT-RELATED"/>
    <property type="match status" value="1"/>
</dbReference>
<keyword evidence="7" id="KW-1185">Reference proteome</keyword>
<keyword evidence="3" id="KW-0333">Golgi apparatus</keyword>
<dbReference type="SUPFAM" id="SSF48464">
    <property type="entry name" value="ENTH/VHS domain"/>
    <property type="match status" value="1"/>
</dbReference>
<dbReference type="EMBL" id="JAVIJP010000001">
    <property type="protein sequence ID" value="KAL3655866.1"/>
    <property type="molecule type" value="Genomic_DNA"/>
</dbReference>
<accession>A0ABD3ENT3</accession>
<protein>
    <recommendedName>
        <fullName evidence="5">ENTH domain-containing protein</fullName>
    </recommendedName>
</protein>
<dbReference type="InterPro" id="IPR013809">
    <property type="entry name" value="ENTH"/>
</dbReference>
<dbReference type="PROSITE" id="PS50942">
    <property type="entry name" value="ENTH"/>
    <property type="match status" value="1"/>
</dbReference>
<gene>
    <name evidence="6" type="ORF">CASFOL_000262</name>
</gene>
<organism evidence="6 7">
    <name type="scientific">Castilleja foliolosa</name>
    <dbReference type="NCBI Taxonomy" id="1961234"/>
    <lineage>
        <taxon>Eukaryota</taxon>
        <taxon>Viridiplantae</taxon>
        <taxon>Streptophyta</taxon>
        <taxon>Embryophyta</taxon>
        <taxon>Tracheophyta</taxon>
        <taxon>Spermatophyta</taxon>
        <taxon>Magnoliopsida</taxon>
        <taxon>eudicotyledons</taxon>
        <taxon>Gunneridae</taxon>
        <taxon>Pentapetalae</taxon>
        <taxon>asterids</taxon>
        <taxon>lamiids</taxon>
        <taxon>Lamiales</taxon>
        <taxon>Orobanchaceae</taxon>
        <taxon>Pedicularideae</taxon>
        <taxon>Castillejinae</taxon>
        <taxon>Castilleja</taxon>
    </lineage>
</organism>
<dbReference type="Proteomes" id="UP001632038">
    <property type="component" value="Unassembled WGS sequence"/>
</dbReference>
<dbReference type="GO" id="GO:0030136">
    <property type="term" value="C:clathrin-coated vesicle"/>
    <property type="evidence" value="ECO:0007669"/>
    <property type="project" value="UniProtKB-SubCell"/>
</dbReference>
<evidence type="ECO:0000256" key="4">
    <source>
        <dbReference type="ARBA" id="ARBA00023329"/>
    </source>
</evidence>